<evidence type="ECO:0000313" key="2">
    <source>
        <dbReference type="Proteomes" id="UP000075901"/>
    </source>
</evidence>
<reference evidence="2" key="1">
    <citation type="submission" date="2013-09" db="EMBL/GenBank/DDBJ databases">
        <title>The Genome Sequence of Anopheles maculatus species B.</title>
        <authorList>
            <consortium name="The Broad Institute Genomics Platform"/>
            <person name="Neafsey D.E."/>
            <person name="Besansky N."/>
            <person name="Howell P."/>
            <person name="Walton C."/>
            <person name="Young S.K."/>
            <person name="Zeng Q."/>
            <person name="Gargeya S."/>
            <person name="Fitzgerald M."/>
            <person name="Haas B."/>
            <person name="Abouelleil A."/>
            <person name="Allen A.W."/>
            <person name="Alvarado L."/>
            <person name="Arachchi H.M."/>
            <person name="Berlin A.M."/>
            <person name="Chapman S.B."/>
            <person name="Gainer-Dewar J."/>
            <person name="Goldberg J."/>
            <person name="Griggs A."/>
            <person name="Gujja S."/>
            <person name="Hansen M."/>
            <person name="Howarth C."/>
            <person name="Imamovic A."/>
            <person name="Ireland A."/>
            <person name="Larimer J."/>
            <person name="McCowan C."/>
            <person name="Murphy C."/>
            <person name="Pearson M."/>
            <person name="Poon T.W."/>
            <person name="Priest M."/>
            <person name="Roberts A."/>
            <person name="Saif S."/>
            <person name="Shea T."/>
            <person name="Sisk P."/>
            <person name="Sykes S."/>
            <person name="Wortman J."/>
            <person name="Nusbaum C."/>
            <person name="Birren B."/>
        </authorList>
    </citation>
    <scope>NUCLEOTIDE SEQUENCE [LARGE SCALE GENOMIC DNA]</scope>
    <source>
        <strain evidence="2">maculatus3</strain>
    </source>
</reference>
<reference evidence="1" key="2">
    <citation type="submission" date="2020-05" db="UniProtKB">
        <authorList>
            <consortium name="EnsemblMetazoa"/>
        </authorList>
    </citation>
    <scope>IDENTIFICATION</scope>
    <source>
        <strain evidence="1">maculatus3</strain>
    </source>
</reference>
<proteinExistence type="predicted"/>
<organism evidence="1 2">
    <name type="scientific">Anopheles maculatus</name>
    <dbReference type="NCBI Taxonomy" id="74869"/>
    <lineage>
        <taxon>Eukaryota</taxon>
        <taxon>Metazoa</taxon>
        <taxon>Ecdysozoa</taxon>
        <taxon>Arthropoda</taxon>
        <taxon>Hexapoda</taxon>
        <taxon>Insecta</taxon>
        <taxon>Pterygota</taxon>
        <taxon>Neoptera</taxon>
        <taxon>Endopterygota</taxon>
        <taxon>Diptera</taxon>
        <taxon>Nematocera</taxon>
        <taxon>Culicoidea</taxon>
        <taxon>Culicidae</taxon>
        <taxon>Anophelinae</taxon>
        <taxon>Anopheles</taxon>
        <taxon>Anopheles maculatus group</taxon>
    </lineage>
</organism>
<keyword evidence="2" id="KW-1185">Reference proteome</keyword>
<evidence type="ECO:0000313" key="1">
    <source>
        <dbReference type="EnsemblMetazoa" id="AMAM016776-PA"/>
    </source>
</evidence>
<accession>A0A182SZX2</accession>
<dbReference type="AlphaFoldDB" id="A0A182SZX2"/>
<sequence length="138" mass="15594">CTILPLGPILLQPFKYLNILFRHGLYYKIIAPFQRIVRMIGTVTVCVCEPHLTVCDRTDERPLASMEPLVNEEKESLNKNIEFRVEPTNNLTFGRVLVCLSRIAKRVVPQPESQTTPIKTRASLAIYFGIGKEIGNPA</sequence>
<name>A0A182SZX2_9DIPT</name>
<dbReference type="VEuPathDB" id="VectorBase:AMAM016776"/>
<dbReference type="Proteomes" id="UP000075901">
    <property type="component" value="Unassembled WGS sequence"/>
</dbReference>
<protein>
    <submittedName>
        <fullName evidence="1">Uncharacterized protein</fullName>
    </submittedName>
</protein>
<dbReference type="EnsemblMetazoa" id="AMAM016776-RA">
    <property type="protein sequence ID" value="AMAM016776-PA"/>
    <property type="gene ID" value="AMAM016776"/>
</dbReference>